<evidence type="ECO:0000259" key="1">
    <source>
        <dbReference type="Pfam" id="PF07859"/>
    </source>
</evidence>
<gene>
    <name evidence="2" type="ORF">ECRASSUSDP1_LOCUS1081</name>
</gene>
<reference evidence="2" key="1">
    <citation type="submission" date="2023-07" db="EMBL/GenBank/DDBJ databases">
        <authorList>
            <consortium name="AG Swart"/>
            <person name="Singh M."/>
            <person name="Singh A."/>
            <person name="Seah K."/>
            <person name="Emmerich C."/>
        </authorList>
    </citation>
    <scope>NUCLEOTIDE SEQUENCE</scope>
    <source>
        <strain evidence="2">DP1</strain>
    </source>
</reference>
<comment type="caution">
    <text evidence="2">The sequence shown here is derived from an EMBL/GenBank/DDBJ whole genome shotgun (WGS) entry which is preliminary data.</text>
</comment>
<proteinExistence type="predicted"/>
<dbReference type="GO" id="GO:0004806">
    <property type="term" value="F:triacylglycerol lipase activity"/>
    <property type="evidence" value="ECO:0007669"/>
    <property type="project" value="TreeGrafter"/>
</dbReference>
<name>A0AAD1U089_EUPCR</name>
<dbReference type="Gene3D" id="3.40.50.1820">
    <property type="entry name" value="alpha/beta hydrolase"/>
    <property type="match status" value="1"/>
</dbReference>
<accession>A0AAD1U089</accession>
<dbReference type="GO" id="GO:0004771">
    <property type="term" value="F:sterol ester esterase activity"/>
    <property type="evidence" value="ECO:0007669"/>
    <property type="project" value="TreeGrafter"/>
</dbReference>
<organism evidence="2 3">
    <name type="scientific">Euplotes crassus</name>
    <dbReference type="NCBI Taxonomy" id="5936"/>
    <lineage>
        <taxon>Eukaryota</taxon>
        <taxon>Sar</taxon>
        <taxon>Alveolata</taxon>
        <taxon>Ciliophora</taxon>
        <taxon>Intramacronucleata</taxon>
        <taxon>Spirotrichea</taxon>
        <taxon>Hypotrichia</taxon>
        <taxon>Euplotida</taxon>
        <taxon>Euplotidae</taxon>
        <taxon>Moneuplotes</taxon>
    </lineage>
</organism>
<dbReference type="PANTHER" id="PTHR23025:SF3">
    <property type="entry name" value="HORMONE-SENSITIVE LIPASE"/>
    <property type="match status" value="1"/>
</dbReference>
<feature type="domain" description="Alpha/beta hydrolase fold-3" evidence="1">
    <location>
        <begin position="452"/>
        <end position="668"/>
    </location>
</feature>
<dbReference type="Pfam" id="PF07859">
    <property type="entry name" value="Abhydrolase_3"/>
    <property type="match status" value="1"/>
</dbReference>
<protein>
    <recommendedName>
        <fullName evidence="1">Alpha/beta hydrolase fold-3 domain-containing protein</fullName>
    </recommendedName>
</protein>
<evidence type="ECO:0000313" key="2">
    <source>
        <dbReference type="EMBL" id="CAI2359787.1"/>
    </source>
</evidence>
<dbReference type="EMBL" id="CAMPGE010001020">
    <property type="protein sequence ID" value="CAI2359787.1"/>
    <property type="molecule type" value="Genomic_DNA"/>
</dbReference>
<keyword evidence="3" id="KW-1185">Reference proteome</keyword>
<dbReference type="SUPFAM" id="SSF53474">
    <property type="entry name" value="alpha/beta-Hydrolases"/>
    <property type="match status" value="1"/>
</dbReference>
<dbReference type="AlphaFoldDB" id="A0AAD1U089"/>
<dbReference type="InterPro" id="IPR029058">
    <property type="entry name" value="AB_hydrolase_fold"/>
</dbReference>
<evidence type="ECO:0000313" key="3">
    <source>
        <dbReference type="Proteomes" id="UP001295684"/>
    </source>
</evidence>
<dbReference type="InterPro" id="IPR013094">
    <property type="entry name" value="AB_hydrolase_3"/>
</dbReference>
<dbReference type="GO" id="GO:0019433">
    <property type="term" value="P:triglyceride catabolic process"/>
    <property type="evidence" value="ECO:0007669"/>
    <property type="project" value="TreeGrafter"/>
</dbReference>
<dbReference type="GO" id="GO:0005829">
    <property type="term" value="C:cytosol"/>
    <property type="evidence" value="ECO:0007669"/>
    <property type="project" value="TreeGrafter"/>
</dbReference>
<dbReference type="PANTHER" id="PTHR23025">
    <property type="entry name" value="TRIACYLGLYCEROL LIPASE"/>
    <property type="match status" value="1"/>
</dbReference>
<sequence>MEECKEVENRCSTTPAIEDEKDNLYEELYLRANARRNSLSNEFKILRSSSFIPKTPRLFEALEYQHIYTEKDLLGLMKTYLEEKMTTEKELINTMEREMDYQLISHIPKQIHETLPEIIEKLRCLEVLYYVIIKNCDYIEEIGTDFEINYEWDIEEIYKAKEKMYELYPSINPDTIEEFLKGKKTICVSAVKLTMNAIEGMNDMLKQFLDENSKTKNYVKLRSIVIYTIKLAFCVEFLYSSLSADKSSIFFNDTNIEDITLLNKHLDVIHPMDLDKHLKRLEKAGKNIGFYMGIAQKGFQHKSYTKSFVSMAYYTAIYGLNCKSGANNGHLFLHTLEPETFERMIQFPENKYIQKFLTVAASVLSKVELCKTIYVPISRIDQLDHETYLDSSSPFIVENRSGLNFMMTGRDVSSDDYVKVNIISNKDWGKVNWKKGKPRDPDAEPAYVEGIIFFIHGGGFISTSTGVYQPLLRKMNKETGFPIFSVDYRLAPKYAYPTALSDCWMVYLWLQYYAEEYLQLKFDKIILVGDSAGGNLCSGVTLLSLLKNCKVPTGLSLIYPAMLVSRTHFSPSMLYSLDDYILNTVVLDFCVKCYDTKNSGDKDFLLSPNLAPEDIIVKEDKVKFPTTRIIISGNDPLRDTSLSFIIKMAKLGVDIEAVDYQHQMHGFIMFNKGPIAFKESNHAIDKCIEYVKEIIAQ</sequence>
<dbReference type="Proteomes" id="UP001295684">
    <property type="component" value="Unassembled WGS sequence"/>
</dbReference>